<name>A0ACC1J1M1_9FUNG</name>
<sequence>MAGIPIGDQLEDTQDQASKYQVLDNLRAQLVQCTEDMKVDSKVVEFMQSANGTLQLLENRVFVPWWDRSSSMQSQRQKYVGGLFRYFFRDHGHTMQAMLDILLDHQNMSVEELKRELMSVGHPTDELPMLLKRLKHIQAVSTETKVEKGQKITYVRLDFSSFEDTEQPRQGQ</sequence>
<dbReference type="EMBL" id="JANBPW010004917">
    <property type="protein sequence ID" value="KAJ1933797.1"/>
    <property type="molecule type" value="Genomic_DNA"/>
</dbReference>
<gene>
    <name evidence="1" type="ORF">FBU59_005909</name>
</gene>
<evidence type="ECO:0000313" key="1">
    <source>
        <dbReference type="EMBL" id="KAJ1933797.1"/>
    </source>
</evidence>
<organism evidence="1 2">
    <name type="scientific">Linderina macrospora</name>
    <dbReference type="NCBI Taxonomy" id="4868"/>
    <lineage>
        <taxon>Eukaryota</taxon>
        <taxon>Fungi</taxon>
        <taxon>Fungi incertae sedis</taxon>
        <taxon>Zoopagomycota</taxon>
        <taxon>Kickxellomycotina</taxon>
        <taxon>Kickxellomycetes</taxon>
        <taxon>Kickxellales</taxon>
        <taxon>Kickxellaceae</taxon>
        <taxon>Linderina</taxon>
    </lineage>
</organism>
<comment type="caution">
    <text evidence="1">The sequence shown here is derived from an EMBL/GenBank/DDBJ whole genome shotgun (WGS) entry which is preliminary data.</text>
</comment>
<protein>
    <submittedName>
        <fullName evidence="1">Uncharacterized protein</fullName>
    </submittedName>
</protein>
<accession>A0ACC1J1M1</accession>
<evidence type="ECO:0000313" key="2">
    <source>
        <dbReference type="Proteomes" id="UP001150603"/>
    </source>
</evidence>
<keyword evidence="2" id="KW-1185">Reference proteome</keyword>
<reference evidence="1" key="1">
    <citation type="submission" date="2022-07" db="EMBL/GenBank/DDBJ databases">
        <title>Phylogenomic reconstructions and comparative analyses of Kickxellomycotina fungi.</title>
        <authorList>
            <person name="Reynolds N.K."/>
            <person name="Stajich J.E."/>
            <person name="Barry K."/>
            <person name="Grigoriev I.V."/>
            <person name="Crous P."/>
            <person name="Smith M.E."/>
        </authorList>
    </citation>
    <scope>NUCLEOTIDE SEQUENCE</scope>
    <source>
        <strain evidence="1">NRRL 5244</strain>
    </source>
</reference>
<dbReference type="Proteomes" id="UP001150603">
    <property type="component" value="Unassembled WGS sequence"/>
</dbReference>
<proteinExistence type="predicted"/>